<name>A0A4S4A5Z5_9HYPH</name>
<dbReference type="EMBL" id="SSOA01000001">
    <property type="protein sequence ID" value="THF53809.1"/>
    <property type="molecule type" value="Genomic_DNA"/>
</dbReference>
<keyword evidence="4 7" id="KW-0812">Transmembrane</keyword>
<protein>
    <recommendedName>
        <fullName evidence="7">Phosphatidylglycerol--prolipoprotein diacylglyceryl transferase</fullName>
        <ecNumber evidence="7">2.5.1.145</ecNumber>
    </recommendedName>
</protein>
<dbReference type="GO" id="GO:0042158">
    <property type="term" value="P:lipoprotein biosynthetic process"/>
    <property type="evidence" value="ECO:0007669"/>
    <property type="project" value="UniProtKB-UniRule"/>
</dbReference>
<dbReference type="GO" id="GO:0005886">
    <property type="term" value="C:plasma membrane"/>
    <property type="evidence" value="ECO:0007669"/>
    <property type="project" value="UniProtKB-SubCell"/>
</dbReference>
<evidence type="ECO:0000256" key="1">
    <source>
        <dbReference type="ARBA" id="ARBA00007150"/>
    </source>
</evidence>
<evidence type="ECO:0000256" key="3">
    <source>
        <dbReference type="ARBA" id="ARBA00022679"/>
    </source>
</evidence>
<dbReference type="PANTHER" id="PTHR30589:SF0">
    <property type="entry name" value="PHOSPHATIDYLGLYCEROL--PROLIPOPROTEIN DIACYLGLYCERYL TRANSFERASE"/>
    <property type="match status" value="1"/>
</dbReference>
<feature type="binding site" evidence="7">
    <location>
        <position position="156"/>
    </location>
    <ligand>
        <name>a 1,2-diacyl-sn-glycero-3-phospho-(1'-sn-glycerol)</name>
        <dbReference type="ChEBI" id="CHEBI:64716"/>
    </ligand>
</feature>
<comment type="catalytic activity">
    <reaction evidence="7">
        <text>L-cysteinyl-[prolipoprotein] + a 1,2-diacyl-sn-glycero-3-phospho-(1'-sn-glycerol) = an S-1,2-diacyl-sn-glyceryl-L-cysteinyl-[prolipoprotein] + sn-glycerol 1-phosphate + H(+)</text>
        <dbReference type="Rhea" id="RHEA:56712"/>
        <dbReference type="Rhea" id="RHEA-COMP:14679"/>
        <dbReference type="Rhea" id="RHEA-COMP:14680"/>
        <dbReference type="ChEBI" id="CHEBI:15378"/>
        <dbReference type="ChEBI" id="CHEBI:29950"/>
        <dbReference type="ChEBI" id="CHEBI:57685"/>
        <dbReference type="ChEBI" id="CHEBI:64716"/>
        <dbReference type="ChEBI" id="CHEBI:140658"/>
        <dbReference type="EC" id="2.5.1.145"/>
    </reaction>
</comment>
<dbReference type="Proteomes" id="UP000310754">
    <property type="component" value="Unassembled WGS sequence"/>
</dbReference>
<comment type="pathway">
    <text evidence="7">Protein modification; lipoprotein biosynthesis (diacylglyceryl transfer).</text>
</comment>
<evidence type="ECO:0000313" key="9">
    <source>
        <dbReference type="Proteomes" id="UP000310754"/>
    </source>
</evidence>
<dbReference type="NCBIfam" id="TIGR00544">
    <property type="entry name" value="lgt"/>
    <property type="match status" value="1"/>
</dbReference>
<comment type="subcellular location">
    <subcellularLocation>
        <location evidence="7">Cell membrane</location>
        <topology evidence="7">Multi-pass membrane protein</topology>
    </subcellularLocation>
</comment>
<keyword evidence="2 7" id="KW-1003">Cell membrane</keyword>
<feature type="transmembrane region" description="Helical" evidence="7">
    <location>
        <begin position="251"/>
        <end position="273"/>
    </location>
</feature>
<dbReference type="PROSITE" id="PS01311">
    <property type="entry name" value="LGT"/>
    <property type="match status" value="1"/>
</dbReference>
<evidence type="ECO:0000313" key="8">
    <source>
        <dbReference type="EMBL" id="THF53809.1"/>
    </source>
</evidence>
<dbReference type="InterPro" id="IPR001640">
    <property type="entry name" value="Lgt"/>
</dbReference>
<feature type="transmembrane region" description="Helical" evidence="7">
    <location>
        <begin position="137"/>
        <end position="158"/>
    </location>
</feature>
<dbReference type="HAMAP" id="MF_01147">
    <property type="entry name" value="Lgt"/>
    <property type="match status" value="1"/>
</dbReference>
<keyword evidence="3 7" id="KW-0808">Transferase</keyword>
<dbReference type="AlphaFoldDB" id="A0A4S4A5Z5"/>
<evidence type="ECO:0000256" key="2">
    <source>
        <dbReference type="ARBA" id="ARBA00022475"/>
    </source>
</evidence>
<evidence type="ECO:0000256" key="5">
    <source>
        <dbReference type="ARBA" id="ARBA00022989"/>
    </source>
</evidence>
<sequence>MSLNTALSLFTELPYPQIDPIAISIGPLAIRWYGLAYVTGILLGWWLARRMINTPRLWPNNYTPITEKHLDDFLVWAALGIVLGGRIGYILFYDLDPVLANPMVALEIWRGGMSFHGGLTGATLAMIIFARRNGLPVWMLFDVVACVAPIGLFFGRIANFINGELWGRVSDVAWAMQFPTGGPFTRHPSQLYEAALEGIVLFILVQVLGRTTSALKKSGTISGVFICGYSLARIFVEFFREPDVQLGYLAGGWLTMGMVLSMPMFALGLWAIWRAQTATPA</sequence>
<keyword evidence="8" id="KW-0449">Lipoprotein</keyword>
<keyword evidence="9" id="KW-1185">Reference proteome</keyword>
<feature type="transmembrane region" description="Helical" evidence="7">
    <location>
        <begin position="191"/>
        <end position="209"/>
    </location>
</feature>
<feature type="transmembrane region" description="Helical" evidence="7">
    <location>
        <begin position="73"/>
        <end position="93"/>
    </location>
</feature>
<feature type="transmembrane region" description="Helical" evidence="7">
    <location>
        <begin position="30"/>
        <end position="48"/>
    </location>
</feature>
<gene>
    <name evidence="7" type="primary">lgt</name>
    <name evidence="8" type="ORF">E6C51_01445</name>
</gene>
<accession>A0A4S4A5Z5</accession>
<dbReference type="PANTHER" id="PTHR30589">
    <property type="entry name" value="PROLIPOPROTEIN DIACYLGLYCERYL TRANSFERASE"/>
    <property type="match status" value="1"/>
</dbReference>
<proteinExistence type="inferred from homology"/>
<dbReference type="EC" id="2.5.1.145" evidence="7"/>
<feature type="transmembrane region" description="Helical" evidence="7">
    <location>
        <begin position="221"/>
        <end position="239"/>
    </location>
</feature>
<dbReference type="Pfam" id="PF01790">
    <property type="entry name" value="LGT"/>
    <property type="match status" value="1"/>
</dbReference>
<dbReference type="GO" id="GO:0008961">
    <property type="term" value="F:phosphatidylglycerol-prolipoprotein diacylglyceryl transferase activity"/>
    <property type="evidence" value="ECO:0007669"/>
    <property type="project" value="UniProtKB-UniRule"/>
</dbReference>
<evidence type="ECO:0000256" key="4">
    <source>
        <dbReference type="ARBA" id="ARBA00022692"/>
    </source>
</evidence>
<reference evidence="8 9" key="1">
    <citation type="submission" date="2019-04" db="EMBL/GenBank/DDBJ databases">
        <title>Rhizobium terrae sp. nov., isolated from a paddy soil.</title>
        <authorList>
            <person name="Lin S.-Y."/>
            <person name="Hameed A."/>
            <person name="Huang H.-I."/>
            <person name="Young C.-C."/>
        </authorList>
    </citation>
    <scope>NUCLEOTIDE SEQUENCE [LARGE SCALE GENOMIC DNA]</scope>
    <source>
        <strain evidence="8 9">CC-HIH110</strain>
    </source>
</reference>
<comment type="similarity">
    <text evidence="1 7">Belongs to the Lgt family.</text>
</comment>
<dbReference type="UniPathway" id="UPA00664"/>
<organism evidence="8 9">
    <name type="scientific">Allorhizobium terrae</name>
    <dbReference type="NCBI Taxonomy" id="1848972"/>
    <lineage>
        <taxon>Bacteria</taxon>
        <taxon>Pseudomonadati</taxon>
        <taxon>Pseudomonadota</taxon>
        <taxon>Alphaproteobacteria</taxon>
        <taxon>Hyphomicrobiales</taxon>
        <taxon>Rhizobiaceae</taxon>
        <taxon>Rhizobium/Agrobacterium group</taxon>
        <taxon>Allorhizobium</taxon>
    </lineage>
</organism>
<comment type="function">
    <text evidence="7">Catalyzes the transfer of the diacylglyceryl group from phosphatidylglycerol to the sulfhydryl group of the N-terminal cysteine of a prolipoprotein, the first step in the formation of mature lipoproteins.</text>
</comment>
<feature type="transmembrane region" description="Helical" evidence="7">
    <location>
        <begin position="113"/>
        <end position="130"/>
    </location>
</feature>
<evidence type="ECO:0000256" key="6">
    <source>
        <dbReference type="ARBA" id="ARBA00023136"/>
    </source>
</evidence>
<evidence type="ECO:0000256" key="7">
    <source>
        <dbReference type="HAMAP-Rule" id="MF_01147"/>
    </source>
</evidence>
<keyword evidence="6 7" id="KW-0472">Membrane</keyword>
<comment type="caution">
    <text evidence="8">The sequence shown here is derived from an EMBL/GenBank/DDBJ whole genome shotgun (WGS) entry which is preliminary data.</text>
</comment>
<keyword evidence="5 7" id="KW-1133">Transmembrane helix</keyword>